<evidence type="ECO:0000313" key="10">
    <source>
        <dbReference type="EMBL" id="ABD40699.1"/>
    </source>
</evidence>
<dbReference type="Pfam" id="PF13181">
    <property type="entry name" value="TPR_8"/>
    <property type="match status" value="1"/>
</dbReference>
<dbReference type="InterPro" id="IPR019734">
    <property type="entry name" value="TPR_rpt"/>
</dbReference>
<dbReference type="Gene3D" id="1.25.40.10">
    <property type="entry name" value="Tetratricopeptide repeat domain"/>
    <property type="match status" value="1"/>
</dbReference>
<dbReference type="NCBIfam" id="TIGR03804">
    <property type="entry name" value="para_beta_helix"/>
    <property type="match status" value="2"/>
</dbReference>
<feature type="repeat" description="TPR" evidence="6">
    <location>
        <begin position="1060"/>
        <end position="1093"/>
    </location>
</feature>
<keyword evidence="4 6" id="KW-0802">TPR repeat</keyword>
<sequence>MTKNVKKKSNNNKIFAGIFFVLFFSLLCNLVTAAGSAHTEGDYVLKTDQLRNLTNADGAGVIVGVVSSGVKGLADAQRSGDLPDSLVILKEGKKAEGTAMMEIIHDIAPGATLLYHDFGGGREEKFIEAFQNLINAGATIIVEDVFNYEVPYFEDGTIAQEISKIIDENPDLLIISSAGNTANNHYQAVFSDGGEGYHSFNGSTGIPLEIQPGGRVKLHLQWDDPYTAASNDFDLFIHDLQSDSDVAIGNKVQTGEEKPYEKIDYQNVGDKVQKAEVRIRAKEGKGQGSHLELLLETDATRVVVGKEYLTPNDSIIGWAALPNVISVAALSAENQKIQDFSSQGTVTIAYPVPDVREKPEITGVDGVSVTGAGDFPTPFTGTSAAAPHIAGLLALVKSLYPTVPNTELRDALLNSATDLGTPGWDAIYGYGLADALSLHAYLQEAGRTPEVPGTNQTPVIPDIIIPSEQLPPNEFILTEPAVLSKPGSYILGDDIIDFSETILTITGSDINIDGNGHSISGISIRFGTEAPVLQTGILIWSPENKPVSNISIRNLNVTGTYAGISAKGVQNLLIDSCGLLYNNRGIDLSNTRNIRIQKSVTIGNGYAGIHADASSTDLSIEDNQITKNLYGIVLDGSSLSMVNKNLVTDNYYDGIKLDHGVNLVQVDNNFCAGNKNGGITLLSGHKNAITNNTCQMNNPSGILLSECSENTISGNRLVRNVRGLNAYYSDNNIITYNEIVGNDATGIMLQPSGHNSISDNRIIANFAEGILITNAVGSDQINRIVNNYLENFQNVRIQEGGRPNYQWNDPMTTATNIIGGPVKGGNVWSLPDGKGYSQTCQDKNADGICDLPFTVFSGNIDGLPLKYTGESLSPAVLSELGPLPEPKTAEDFVTRGKILMGSSDYTGAIAAYEQAIALSPTNYQAWRDKALCLKELKQYDEAMQALNTILPIYKEKPELWSTAGDILLVDMQKYAESIPFFEKAISLDSEDTHSLINLAFAYDKTGNPDRALELYRQALDINPSLTDAWNKAGNILTRAGQFEDAVRMYDKGLSIDPGNAFILNNKGYSLFLAGKYPEAIESLEKAVILDPKYKSAWKNLGDVFKAMGNIAESERAYANAA</sequence>
<keyword evidence="5" id="KW-0720">Serine protease</keyword>
<dbReference type="InterPro" id="IPR051685">
    <property type="entry name" value="Ycf3/AcsC/BcsC/TPR_MFPF"/>
</dbReference>
<keyword evidence="2" id="KW-0677">Repeat</keyword>
<feature type="domain" description="Peptidase S8/S53" evidence="8">
    <location>
        <begin position="319"/>
        <end position="431"/>
    </location>
</feature>
<dbReference type="STRING" id="323259.Mhun_0949"/>
<dbReference type="SMART" id="SM00028">
    <property type="entry name" value="TPR"/>
    <property type="match status" value="6"/>
</dbReference>
<dbReference type="eggNOG" id="arCOG03042">
    <property type="taxonomic scope" value="Archaea"/>
</dbReference>
<evidence type="ECO:0000256" key="5">
    <source>
        <dbReference type="ARBA" id="ARBA00022825"/>
    </source>
</evidence>
<dbReference type="Gene3D" id="2.160.20.10">
    <property type="entry name" value="Single-stranded right-handed beta-helix, Pectin lyase-like"/>
    <property type="match status" value="2"/>
</dbReference>
<dbReference type="HOGENOM" id="CLU_280289_0_0_2"/>
<dbReference type="eggNOG" id="arCOG02545">
    <property type="taxonomic scope" value="Archaea"/>
</dbReference>
<dbReference type="PROSITE" id="PS00138">
    <property type="entry name" value="SUBTILASE_SER"/>
    <property type="match status" value="1"/>
</dbReference>
<dbReference type="KEGG" id="mhu:Mhun_0949"/>
<dbReference type="AlphaFoldDB" id="Q2FQK2"/>
<feature type="repeat" description="TPR" evidence="6">
    <location>
        <begin position="992"/>
        <end position="1025"/>
    </location>
</feature>
<feature type="repeat" description="TPR" evidence="6">
    <location>
        <begin position="1026"/>
        <end position="1059"/>
    </location>
</feature>
<evidence type="ECO:0000259" key="9">
    <source>
        <dbReference type="Pfam" id="PF05048"/>
    </source>
</evidence>
<organism evidence="10 11">
    <name type="scientific">Methanospirillum hungatei JF-1 (strain ATCC 27890 / DSM 864 / NBRC 100397 / JF-1)</name>
    <dbReference type="NCBI Taxonomy" id="323259"/>
    <lineage>
        <taxon>Archaea</taxon>
        <taxon>Methanobacteriati</taxon>
        <taxon>Methanobacteriota</taxon>
        <taxon>Stenosarchaea group</taxon>
        <taxon>Methanomicrobia</taxon>
        <taxon>Methanomicrobiales</taxon>
        <taxon>Methanospirillaceae</taxon>
        <taxon>Methanospirillum</taxon>
    </lineage>
</organism>
<keyword evidence="11" id="KW-1185">Reference proteome</keyword>
<dbReference type="PROSITE" id="PS50005">
    <property type="entry name" value="TPR"/>
    <property type="match status" value="4"/>
</dbReference>
<comment type="caution">
    <text evidence="7">Lacks conserved residue(s) required for the propagation of feature annotation.</text>
</comment>
<dbReference type="SUPFAM" id="SSF48439">
    <property type="entry name" value="Protein prenylyltransferase"/>
    <property type="match status" value="1"/>
</dbReference>
<dbReference type="PRINTS" id="PR00723">
    <property type="entry name" value="SUBTILISIN"/>
</dbReference>
<dbReference type="InterPro" id="IPR023828">
    <property type="entry name" value="Peptidase_S8_Ser-AS"/>
</dbReference>
<dbReference type="EnsemblBacteria" id="ABD40699">
    <property type="protein sequence ID" value="ABD40699"/>
    <property type="gene ID" value="Mhun_0949"/>
</dbReference>
<comment type="similarity">
    <text evidence="7">Belongs to the peptidase S8 family.</text>
</comment>
<dbReference type="PANTHER" id="PTHR44943">
    <property type="entry name" value="CELLULOSE SYNTHASE OPERON PROTEIN C"/>
    <property type="match status" value="1"/>
</dbReference>
<dbReference type="CDD" id="cd05562">
    <property type="entry name" value="Peptidases_S53_like"/>
    <property type="match status" value="1"/>
</dbReference>
<dbReference type="InterPro" id="IPR022441">
    <property type="entry name" value="Para_beta_helix_rpt-2"/>
</dbReference>
<dbReference type="Gene3D" id="3.40.50.200">
    <property type="entry name" value="Peptidase S8/S53 domain"/>
    <property type="match status" value="2"/>
</dbReference>
<evidence type="ECO:0000313" key="11">
    <source>
        <dbReference type="Proteomes" id="UP000001941"/>
    </source>
</evidence>
<dbReference type="PANTHER" id="PTHR44943:SF8">
    <property type="entry name" value="TPR REPEAT-CONTAINING PROTEIN MJ0263"/>
    <property type="match status" value="1"/>
</dbReference>
<keyword evidence="3" id="KW-0378">Hydrolase</keyword>
<evidence type="ECO:0000256" key="3">
    <source>
        <dbReference type="ARBA" id="ARBA00022801"/>
    </source>
</evidence>
<accession>Q2FQK2</accession>
<dbReference type="GO" id="GO:0004252">
    <property type="term" value="F:serine-type endopeptidase activity"/>
    <property type="evidence" value="ECO:0007669"/>
    <property type="project" value="InterPro"/>
</dbReference>
<keyword evidence="1" id="KW-0645">Protease</keyword>
<dbReference type="PROSITE" id="PS51892">
    <property type="entry name" value="SUBTILASE"/>
    <property type="match status" value="1"/>
</dbReference>
<dbReference type="InterPro" id="IPR006626">
    <property type="entry name" value="PbH1"/>
</dbReference>
<name>Q2FQK2_METHJ</name>
<dbReference type="PROSITE" id="PS50293">
    <property type="entry name" value="TPR_REGION"/>
    <property type="match status" value="2"/>
</dbReference>
<evidence type="ECO:0000256" key="4">
    <source>
        <dbReference type="ARBA" id="ARBA00022803"/>
    </source>
</evidence>
<feature type="repeat" description="TPR" evidence="6">
    <location>
        <begin position="889"/>
        <end position="922"/>
    </location>
</feature>
<proteinExistence type="inferred from homology"/>
<dbReference type="SMART" id="SM00710">
    <property type="entry name" value="PbH1"/>
    <property type="match status" value="10"/>
</dbReference>
<dbReference type="InterPro" id="IPR012334">
    <property type="entry name" value="Pectin_lyas_fold"/>
</dbReference>
<dbReference type="InterPro" id="IPR011990">
    <property type="entry name" value="TPR-like_helical_dom_sf"/>
</dbReference>
<dbReference type="InterPro" id="IPR036852">
    <property type="entry name" value="Peptidase_S8/S53_dom_sf"/>
</dbReference>
<dbReference type="Pfam" id="PF05048">
    <property type="entry name" value="NosD"/>
    <property type="match status" value="1"/>
</dbReference>
<dbReference type="SUPFAM" id="SSF52743">
    <property type="entry name" value="Subtilisin-like"/>
    <property type="match status" value="1"/>
</dbReference>
<dbReference type="Pfam" id="PF14559">
    <property type="entry name" value="TPR_19"/>
    <property type="match status" value="1"/>
</dbReference>
<dbReference type="EMBL" id="CP000254">
    <property type="protein sequence ID" value="ABD40699.1"/>
    <property type="molecule type" value="Genomic_DNA"/>
</dbReference>
<dbReference type="InterPro" id="IPR000209">
    <property type="entry name" value="Peptidase_S8/S53_dom"/>
</dbReference>
<feature type="domain" description="Periplasmic copper-binding protein NosD beta helix" evidence="9">
    <location>
        <begin position="653"/>
        <end position="833"/>
    </location>
</feature>
<dbReference type="InterPro" id="IPR011050">
    <property type="entry name" value="Pectin_lyase_fold/virulence"/>
</dbReference>
<dbReference type="InParanoid" id="Q2FQK2"/>
<dbReference type="Pfam" id="PF13414">
    <property type="entry name" value="TPR_11"/>
    <property type="match status" value="1"/>
</dbReference>
<dbReference type="SUPFAM" id="SSF51126">
    <property type="entry name" value="Pectin lyase-like"/>
    <property type="match status" value="1"/>
</dbReference>
<dbReference type="InterPro" id="IPR015500">
    <property type="entry name" value="Peptidase_S8_subtilisin-rel"/>
</dbReference>
<dbReference type="GO" id="GO:0006508">
    <property type="term" value="P:proteolysis"/>
    <property type="evidence" value="ECO:0007669"/>
    <property type="project" value="UniProtKB-KW"/>
</dbReference>
<dbReference type="InterPro" id="IPR007742">
    <property type="entry name" value="NosD_dom"/>
</dbReference>
<dbReference type="Pfam" id="PF00082">
    <property type="entry name" value="Peptidase_S8"/>
    <property type="match status" value="1"/>
</dbReference>
<reference evidence="11" key="1">
    <citation type="journal article" date="2016" name="Stand. Genomic Sci.">
        <title>Complete genome sequence of Methanospirillum hungatei type strain JF1.</title>
        <authorList>
            <person name="Gunsalus R.P."/>
            <person name="Cook L.E."/>
            <person name="Crable B."/>
            <person name="Rohlin L."/>
            <person name="McDonald E."/>
            <person name="Mouttaki H."/>
            <person name="Sieber J.R."/>
            <person name="Poweleit N."/>
            <person name="Zhou H."/>
            <person name="Lapidus A.L."/>
            <person name="Daligault H.E."/>
            <person name="Land M."/>
            <person name="Gilna P."/>
            <person name="Ivanova N."/>
            <person name="Kyrpides N."/>
            <person name="Culley D.E."/>
            <person name="McInerney M.J."/>
        </authorList>
    </citation>
    <scope>NUCLEOTIDE SEQUENCE [LARGE SCALE GENOMIC DNA]</scope>
    <source>
        <strain evidence="11">ATCC 27890 / DSM 864 / NBRC 100397 / JF-1</strain>
    </source>
</reference>
<dbReference type="Proteomes" id="UP000001941">
    <property type="component" value="Chromosome"/>
</dbReference>
<evidence type="ECO:0000256" key="7">
    <source>
        <dbReference type="PROSITE-ProRule" id="PRU01240"/>
    </source>
</evidence>
<evidence type="ECO:0000256" key="6">
    <source>
        <dbReference type="PROSITE-ProRule" id="PRU00339"/>
    </source>
</evidence>
<protein>
    <submittedName>
        <fullName evidence="10">TPR repeat</fullName>
    </submittedName>
</protein>
<dbReference type="eggNOG" id="arCOG06823">
    <property type="taxonomic scope" value="Archaea"/>
</dbReference>
<evidence type="ECO:0000256" key="1">
    <source>
        <dbReference type="ARBA" id="ARBA00022670"/>
    </source>
</evidence>
<evidence type="ECO:0000256" key="2">
    <source>
        <dbReference type="ARBA" id="ARBA00022737"/>
    </source>
</evidence>
<gene>
    <name evidence="10" type="ordered locus">Mhun_0949</name>
</gene>
<dbReference type="InterPro" id="IPR034075">
    <property type="entry name" value="Glr3161-like_dom"/>
</dbReference>
<evidence type="ECO:0000259" key="8">
    <source>
        <dbReference type="Pfam" id="PF00082"/>
    </source>
</evidence>
<dbReference type="Pfam" id="PF13424">
    <property type="entry name" value="TPR_12"/>
    <property type="match status" value="1"/>
</dbReference>